<evidence type="ECO:0000256" key="3">
    <source>
        <dbReference type="ARBA" id="ARBA00023212"/>
    </source>
</evidence>
<keyword evidence="7" id="KW-1185">Reference proteome</keyword>
<keyword evidence="3" id="KW-0206">Cytoskeleton</keyword>
<dbReference type="InterPro" id="IPR045110">
    <property type="entry name" value="XMAP215"/>
</dbReference>
<feature type="compositionally biased region" description="Low complexity" evidence="4">
    <location>
        <begin position="1327"/>
        <end position="1337"/>
    </location>
</feature>
<feature type="domain" description="TOG" evidence="5">
    <location>
        <begin position="450"/>
        <end position="673"/>
    </location>
</feature>
<feature type="domain" description="TOG" evidence="5">
    <location>
        <begin position="2"/>
        <end position="197"/>
    </location>
</feature>
<evidence type="ECO:0000259" key="5">
    <source>
        <dbReference type="SMART" id="SM01349"/>
    </source>
</evidence>
<dbReference type="PANTHER" id="PTHR12609">
    <property type="entry name" value="MICROTUBULE ASSOCIATED PROTEIN XMAP215"/>
    <property type="match status" value="1"/>
</dbReference>
<evidence type="ECO:0000313" key="6">
    <source>
        <dbReference type="EMBL" id="KAK8883127.1"/>
    </source>
</evidence>
<feature type="compositionally biased region" description="Low complexity" evidence="4">
    <location>
        <begin position="1344"/>
        <end position="1362"/>
    </location>
</feature>
<dbReference type="InterPro" id="IPR048491">
    <property type="entry name" value="XMAP215_CLASP_TOG"/>
</dbReference>
<name>A0ABR2JXY8_9EUKA</name>
<feature type="region of interest" description="Disordered" evidence="4">
    <location>
        <begin position="393"/>
        <end position="461"/>
    </location>
</feature>
<evidence type="ECO:0000256" key="1">
    <source>
        <dbReference type="ARBA" id="ARBA00004245"/>
    </source>
</evidence>
<feature type="domain" description="TOG" evidence="5">
    <location>
        <begin position="209"/>
        <end position="445"/>
    </location>
</feature>
<feature type="compositionally biased region" description="Low complexity" evidence="4">
    <location>
        <begin position="1269"/>
        <end position="1305"/>
    </location>
</feature>
<feature type="compositionally biased region" description="Basic and acidic residues" evidence="4">
    <location>
        <begin position="416"/>
        <end position="433"/>
    </location>
</feature>
<evidence type="ECO:0000256" key="4">
    <source>
        <dbReference type="SAM" id="MobiDB-lite"/>
    </source>
</evidence>
<comment type="caution">
    <text evidence="6">The sequence shown here is derived from an EMBL/GenBank/DDBJ whole genome shotgun (WGS) entry which is preliminary data.</text>
</comment>
<feature type="region of interest" description="Disordered" evidence="4">
    <location>
        <begin position="671"/>
        <end position="741"/>
    </location>
</feature>
<dbReference type="Gene3D" id="1.25.10.10">
    <property type="entry name" value="Leucine-rich Repeat Variant"/>
    <property type="match status" value="4"/>
</dbReference>
<feature type="region of interest" description="Disordered" evidence="4">
    <location>
        <begin position="1246"/>
        <end position="1362"/>
    </location>
</feature>
<dbReference type="InterPro" id="IPR011989">
    <property type="entry name" value="ARM-like"/>
</dbReference>
<accession>A0ABR2JXY8</accession>
<organism evidence="6 7">
    <name type="scientific">Tritrichomonas musculus</name>
    <dbReference type="NCBI Taxonomy" id="1915356"/>
    <lineage>
        <taxon>Eukaryota</taxon>
        <taxon>Metamonada</taxon>
        <taxon>Parabasalia</taxon>
        <taxon>Tritrichomonadida</taxon>
        <taxon>Tritrichomonadidae</taxon>
        <taxon>Tritrichomonas</taxon>
    </lineage>
</organism>
<evidence type="ECO:0000313" key="7">
    <source>
        <dbReference type="Proteomes" id="UP001470230"/>
    </source>
</evidence>
<dbReference type="EMBL" id="JAPFFF010000009">
    <property type="protein sequence ID" value="KAK8883127.1"/>
    <property type="molecule type" value="Genomic_DNA"/>
</dbReference>
<reference evidence="6 7" key="1">
    <citation type="submission" date="2024-04" db="EMBL/GenBank/DDBJ databases">
        <title>Tritrichomonas musculus Genome.</title>
        <authorList>
            <person name="Alves-Ferreira E."/>
            <person name="Grigg M."/>
            <person name="Lorenzi H."/>
            <person name="Galac M."/>
        </authorList>
    </citation>
    <scope>NUCLEOTIDE SEQUENCE [LARGE SCALE GENOMIC DNA]</scope>
    <source>
        <strain evidence="6 7">EAF2021</strain>
    </source>
</reference>
<feature type="compositionally biased region" description="Low complexity" evidence="4">
    <location>
        <begin position="722"/>
        <end position="731"/>
    </location>
</feature>
<dbReference type="InterPro" id="IPR016024">
    <property type="entry name" value="ARM-type_fold"/>
</dbReference>
<feature type="region of interest" description="Disordered" evidence="4">
    <location>
        <begin position="974"/>
        <end position="994"/>
    </location>
</feature>
<gene>
    <name evidence="6" type="ORF">M9Y10_045775</name>
</gene>
<dbReference type="SUPFAM" id="SSF48371">
    <property type="entry name" value="ARM repeat"/>
    <property type="match status" value="2"/>
</dbReference>
<dbReference type="Pfam" id="PF21041">
    <property type="entry name" value="XMAP215_CLASP_TOG"/>
    <property type="match status" value="1"/>
</dbReference>
<proteinExistence type="predicted"/>
<comment type="subcellular location">
    <subcellularLocation>
        <location evidence="1">Cytoplasm</location>
        <location evidence="1">Cytoskeleton</location>
    </subcellularLocation>
</comment>
<feature type="compositionally biased region" description="Basic and acidic residues" evidence="4">
    <location>
        <begin position="683"/>
        <end position="699"/>
    </location>
</feature>
<protein>
    <recommendedName>
        <fullName evidence="5">TOG domain-containing protein</fullName>
    </recommendedName>
</protein>
<dbReference type="SMART" id="SM01349">
    <property type="entry name" value="TOG"/>
    <property type="match status" value="3"/>
</dbReference>
<evidence type="ECO:0000256" key="2">
    <source>
        <dbReference type="ARBA" id="ARBA00022490"/>
    </source>
</evidence>
<sequence length="1651" mass="188306">MDEIEAGDWRARLKAYQNILQMMINPSDELLSQLLSNLPNYIADIHPNCQRVALLICEKFFEVSPYINYPQISQVLINNCLGAKQQSVDLAISLISKCLHENRKEVTQQLFSGLEKKATPVILSVISIIVAHLATLTSQDAQEAFNIIEHLKPLLNNPDTKVVKEAESAIAAAKFVAGSDLDTLNSSVSNVNGGNSGEIDSNSNNINSDMKPKIDDQHWISLISSSNWKDRKIGYEELLNSIDETSRFNVIEHNFVVPAGTEKNMICEGVVVQIIEKLAITFKSMLFKKLQGYVNPIINIMSQKRQQSRILALQNAFDAIALNVVSSPYEPPFVDFLLKMLTSQSPRLKEEGIAFLIRCNVTPISNSVIDALQQLTSDPSHSIRESASNAYKLKCGNNPAQGGGNGNPGNYQGDRNSPHSDANEANDKPEITRSTKSKSNRLVSPDVRRQSRRKQSIQSTKAAWENWVNPETLQLLGATQWGMVTKGLDALQNQFEQDPSQPSAVVVGLSSMFMGKTFTPKVMVNLMQHLLNYMKYDPEKLTDDALTYAVNFAVDKIQDKRFEQPVFEILDSAAEANSAQFVFQILYQQLPVKNPAIPNRILTYFAHHLANYEINAGINIEEFAQQIQPLFNHSDQSVRKAANECFLAVKNFDPEAAAEYFKYVKTNRKREIKKSPSQASDSNQEKPSKSESKIPKGRSEIPVSQRGIRSASPTTKERHSSQQQEKNQQNQDKLDRQRQMSPQRGIFPQRLILAIAKSGSIIETRKALDEMESILNNQLENVGESTVPASEFTEFYNRARQWFKDANTTIVLLITKVIALSFKAIIVEQITSVSLEFLCDVCLLLNITNKGIRSAALSALTQLDSIHPAFVPNIFLPAFPKLNVEGRKAGVSFLKTLHFDMNVQQYYSLIINFLADKNESFRESAKPLIEQFLQLPNSLETLKSAAEGFTPAQKFQVLNRLAEYEKDVQYVTQAPNQQQQQQQPKQQFQQPRQQQQQNHHRLFKCIPNLVDKEQRERILDPFLPLKVLNNEEKTDVLLEILQKYVDKYFYDSDTIVSTETEAIQETCANFVEIMNNEPDRFSLILDIILLWWANQALLIKVQEGFDEIIQFLDILLADLDKKNRMLSQFEFSIILPTVLECLGRDESQWESIRQALFKICDINELMATLVHLLSIVSSVFTIVATFRTLMIIIPEIEDVTPYENDLRRHTKKIHSIVSSDIEGNQELYDVTILFTEFLNELDQERNQQQQLEEMEQNEEQEELLEDENNNNNNDNDYEENININNNNDIIEDNNNNENEEINNNNNEEDLNEEINNNNYDEDEEDQQQQQQQIFQQQRKQQQYKKTNSNNNSRNTSNNNNNVIVKPVEEVEKEIEIPRIDYSQQVKVSSCELSDFITEQINSPFLLVYRWITDLCSDDAAVSIKSMKSITSQMKKDYKVFENHLDPLVISLIAKMHIQFSANPLQVRLCKYVSFCILTLFSETPLKEKISQKLVQQIIYELLTHLSNGISEPVLNQVLNAIIVKLMEDCQMKSFYGLLSAIGEFENIEHFSDKWLRLALKCFEACGVRLCEIGNQTDIVSAILKIDEFFEEHPQEEIQEAPIGQKILKTINNFISLIGKNFSYLLDSPDITQTLSKSPLLQMLKQPGEESF</sequence>
<feature type="compositionally biased region" description="Acidic residues" evidence="4">
    <location>
        <begin position="1252"/>
        <end position="1268"/>
    </location>
</feature>
<dbReference type="Proteomes" id="UP001470230">
    <property type="component" value="Unassembled WGS sequence"/>
</dbReference>
<keyword evidence="2" id="KW-0963">Cytoplasm</keyword>
<dbReference type="InterPro" id="IPR034085">
    <property type="entry name" value="TOG"/>
</dbReference>